<reference evidence="8 9" key="1">
    <citation type="submission" date="2012-12" db="EMBL/GenBank/DDBJ databases">
        <title>Genome Assembly of Photobacterium sp. AK15.</title>
        <authorList>
            <person name="Khatri I."/>
            <person name="Vaidya B."/>
            <person name="Srinivas T.N.R."/>
            <person name="Subramanian S."/>
            <person name="Pinnaka A."/>
        </authorList>
    </citation>
    <scope>NUCLEOTIDE SEQUENCE [LARGE SCALE GENOMIC DNA]</scope>
    <source>
        <strain evidence="8 9">AK15</strain>
    </source>
</reference>
<dbReference type="Gene3D" id="3.40.30.60">
    <property type="entry name" value="FHIPEP family, domain 1"/>
    <property type="match status" value="1"/>
</dbReference>
<protein>
    <recommendedName>
        <fullName evidence="7">Flagellar biosynthesis protein FlhA</fullName>
    </recommendedName>
</protein>
<evidence type="ECO:0000313" key="9">
    <source>
        <dbReference type="Proteomes" id="UP000011134"/>
    </source>
</evidence>
<dbReference type="InterPro" id="IPR042193">
    <property type="entry name" value="FHIPEP_3"/>
</dbReference>
<feature type="transmembrane region" description="Helical" evidence="7">
    <location>
        <begin position="12"/>
        <end position="35"/>
    </location>
</feature>
<dbReference type="AlphaFoldDB" id="L8JFM1"/>
<dbReference type="InterPro" id="IPR025505">
    <property type="entry name" value="FHIPEP_CS"/>
</dbReference>
<organism evidence="8 9">
    <name type="scientific">Photobacterium marinum</name>
    <dbReference type="NCBI Taxonomy" id="1056511"/>
    <lineage>
        <taxon>Bacteria</taxon>
        <taxon>Pseudomonadati</taxon>
        <taxon>Pseudomonadota</taxon>
        <taxon>Gammaproteobacteria</taxon>
        <taxon>Vibrionales</taxon>
        <taxon>Vibrionaceae</taxon>
        <taxon>Photobacterium</taxon>
    </lineage>
</organism>
<dbReference type="PANTHER" id="PTHR30161:SF1">
    <property type="entry name" value="FLAGELLAR BIOSYNTHESIS PROTEIN FLHA-RELATED"/>
    <property type="match status" value="1"/>
</dbReference>
<proteinExistence type="inferred from homology"/>
<evidence type="ECO:0000256" key="3">
    <source>
        <dbReference type="ARBA" id="ARBA00022475"/>
    </source>
</evidence>
<evidence type="ECO:0000256" key="5">
    <source>
        <dbReference type="ARBA" id="ARBA00022989"/>
    </source>
</evidence>
<keyword evidence="8" id="KW-0282">Flagellum</keyword>
<keyword evidence="5 7" id="KW-1133">Transmembrane helix</keyword>
<dbReference type="Proteomes" id="UP000011134">
    <property type="component" value="Unassembled WGS sequence"/>
</dbReference>
<evidence type="ECO:0000256" key="6">
    <source>
        <dbReference type="ARBA" id="ARBA00023136"/>
    </source>
</evidence>
<dbReference type="PROSITE" id="PS00994">
    <property type="entry name" value="FHIPEP"/>
    <property type="match status" value="1"/>
</dbReference>
<comment type="similarity">
    <text evidence="2 7">Belongs to the FHIPEP (flagella/HR/invasion proteins export pore) family.</text>
</comment>
<dbReference type="Pfam" id="PF00771">
    <property type="entry name" value="FHIPEP"/>
    <property type="match status" value="1"/>
</dbReference>
<keyword evidence="3 7" id="KW-1003">Cell membrane</keyword>
<dbReference type="GO" id="GO:0009306">
    <property type="term" value="P:protein secretion"/>
    <property type="evidence" value="ECO:0007669"/>
    <property type="project" value="InterPro"/>
</dbReference>
<dbReference type="InterPro" id="IPR042196">
    <property type="entry name" value="FHIPEP_4"/>
</dbReference>
<name>L8JFM1_9GAMM</name>
<dbReference type="InterPro" id="IPR006301">
    <property type="entry name" value="FlhA"/>
</dbReference>
<keyword evidence="9" id="KW-1185">Reference proteome</keyword>
<evidence type="ECO:0000256" key="7">
    <source>
        <dbReference type="RuleBase" id="RU364093"/>
    </source>
</evidence>
<evidence type="ECO:0000256" key="1">
    <source>
        <dbReference type="ARBA" id="ARBA00004651"/>
    </source>
</evidence>
<dbReference type="PANTHER" id="PTHR30161">
    <property type="entry name" value="FLAGELLAR EXPORT PROTEIN, MEMBRANE FLHA SUBUNIT-RELATED"/>
    <property type="match status" value="1"/>
</dbReference>
<keyword evidence="7" id="KW-1005">Bacterial flagellum biogenesis</keyword>
<dbReference type="NCBIfam" id="TIGR01398">
    <property type="entry name" value="FlhA"/>
    <property type="match status" value="1"/>
</dbReference>
<dbReference type="EMBL" id="AMZO01000004">
    <property type="protein sequence ID" value="ELR67053.1"/>
    <property type="molecule type" value="Genomic_DNA"/>
</dbReference>
<dbReference type="PRINTS" id="PR00949">
    <property type="entry name" value="TYPE3IMAPROT"/>
</dbReference>
<keyword evidence="7" id="KW-0653">Protein transport</keyword>
<comment type="function">
    <text evidence="7">Required for formation of the rod structure of the flagellar apparatus. Together with FliI and FliH, may constitute the export apparatus of flagellin.</text>
</comment>
<dbReference type="InterPro" id="IPR001712">
    <property type="entry name" value="T3SS_FHIPEP"/>
</dbReference>
<comment type="subcellular location">
    <subcellularLocation>
        <location evidence="1 7">Cell membrane</location>
        <topology evidence="1 7">Multi-pass membrane protein</topology>
    </subcellularLocation>
</comment>
<keyword evidence="4 7" id="KW-0812">Transmembrane</keyword>
<dbReference type="InterPro" id="IPR042194">
    <property type="entry name" value="FHIPEP_1"/>
</dbReference>
<dbReference type="PATRIC" id="fig|1056511.3.peg.886"/>
<dbReference type="RefSeq" id="WP_007462879.1">
    <property type="nucleotide sequence ID" value="NZ_AMZO01000004.1"/>
</dbReference>
<keyword evidence="6 7" id="KW-0472">Membrane</keyword>
<accession>L8JFM1</accession>
<keyword evidence="8" id="KW-0966">Cell projection</keyword>
<sequence>MKHKLTPLLQLLAKGQLGIPLLLMTILAMVILPIPPMVLDMLFTFNIVLALLVMLVSVYSKRPLDFSVFPSILLVATLLRLALNVASTRVVLLNGHDGGAAAGKVIEAFGDVVIGGNYVVGMVVFVILMIINFVVVTKGGERISEVSARFTLDAMPGKQMAIDADLNAGIIDHIQAKTRREEVAREADFYGSMDGASKFVRGDAVAGMLILFINIIGGISIGVFQYGLSFSDAFQTYALLTIGDGLVAQIPSLLLATSAAIIVTRVADSDNLSKQISRQMLASPTALFVVAGIMLILGLIPGMPHMAFLCFAGVVGLTAWRMRNYENPTKQEDLERAEQIVEQHDQPENKELVAGDIPLVHAMSLNVGFRLVNLIDRRQGAELLNRLVGIRKTLTEQRGFVIPQIHVKDDLGLEASQYQILIRGAKVVQAELEMDHLLAINPGQVYGNVDGILTKDPAYGMEAVWITPAEKDKAVNLGYTVVDHATIISTHVSKIISDHIEDILSPEEISGVIDRLATINSKLAEDLQKKLTPQQLLRVFRQLAIEGVSLSDIVTISNSLVESAELSQDPILLAADVRCVLRRVILGSLIGMRPDVPAVTLSNELENVLLGALSQAQSGGHVQLDGFALEPTVIEKLQRTLPEVLDNMRLHGHPPILLVLPQLRPLLARYARVCARGLHVLSFNEIPDDKSVSVVGNMG</sequence>
<keyword evidence="8" id="KW-0969">Cilium</keyword>
<evidence type="ECO:0000313" key="8">
    <source>
        <dbReference type="EMBL" id="ELR67053.1"/>
    </source>
</evidence>
<feature type="transmembrane region" description="Helical" evidence="7">
    <location>
        <begin position="246"/>
        <end position="267"/>
    </location>
</feature>
<gene>
    <name evidence="7" type="primary">flhA</name>
    <name evidence="8" type="ORF">C942_03654</name>
</gene>
<evidence type="ECO:0000256" key="4">
    <source>
        <dbReference type="ARBA" id="ARBA00022692"/>
    </source>
</evidence>
<dbReference type="Gene3D" id="3.40.50.12790">
    <property type="entry name" value="FHIPEP family, domain 4"/>
    <property type="match status" value="1"/>
</dbReference>
<dbReference type="OrthoDB" id="9759185at2"/>
<feature type="transmembrane region" description="Helical" evidence="7">
    <location>
        <begin position="204"/>
        <end position="226"/>
    </location>
</feature>
<dbReference type="GO" id="GO:0005886">
    <property type="term" value="C:plasma membrane"/>
    <property type="evidence" value="ECO:0007669"/>
    <property type="project" value="UniProtKB-SubCell"/>
</dbReference>
<dbReference type="Gene3D" id="1.10.8.540">
    <property type="entry name" value="FHIPEP family, domain 3"/>
    <property type="match status" value="1"/>
</dbReference>
<dbReference type="GO" id="GO:0044780">
    <property type="term" value="P:bacterial-type flagellum assembly"/>
    <property type="evidence" value="ECO:0007669"/>
    <property type="project" value="InterPro"/>
</dbReference>
<comment type="caution">
    <text evidence="8">The sequence shown here is derived from an EMBL/GenBank/DDBJ whole genome shotgun (WGS) entry which is preliminary data.</text>
</comment>
<keyword evidence="7" id="KW-1006">Bacterial flagellum protein export</keyword>
<feature type="transmembrane region" description="Helical" evidence="7">
    <location>
        <begin position="112"/>
        <end position="135"/>
    </location>
</feature>
<evidence type="ECO:0000256" key="2">
    <source>
        <dbReference type="ARBA" id="ARBA00008835"/>
    </source>
</evidence>
<dbReference type="PIRSF" id="PIRSF005419">
    <property type="entry name" value="FlhA"/>
    <property type="match status" value="1"/>
</dbReference>
<feature type="transmembrane region" description="Helical" evidence="7">
    <location>
        <begin position="279"/>
        <end position="300"/>
    </location>
</feature>
<feature type="transmembrane region" description="Helical" evidence="7">
    <location>
        <begin position="72"/>
        <end position="92"/>
    </location>
</feature>
<keyword evidence="7" id="KW-0813">Transport</keyword>
<feature type="transmembrane region" description="Helical" evidence="7">
    <location>
        <begin position="41"/>
        <end position="60"/>
    </location>
</feature>